<comment type="similarity">
    <text evidence="1 5">Belongs to the Fmt family.</text>
</comment>
<dbReference type="CDD" id="cd08646">
    <property type="entry name" value="FMT_core_Met-tRNA-FMT_N"/>
    <property type="match status" value="1"/>
</dbReference>
<dbReference type="InterPro" id="IPR036477">
    <property type="entry name" value="Formyl_transf_N_sf"/>
</dbReference>
<dbReference type="PANTHER" id="PTHR11138">
    <property type="entry name" value="METHIONYL-TRNA FORMYLTRANSFERASE"/>
    <property type="match status" value="1"/>
</dbReference>
<evidence type="ECO:0000256" key="3">
    <source>
        <dbReference type="ARBA" id="ARBA00022679"/>
    </source>
</evidence>
<gene>
    <name evidence="5 8" type="primary">fmt</name>
    <name evidence="8" type="ORF">M5J06_02125</name>
</gene>
<feature type="domain" description="Formyl transferase C-terminal" evidence="7">
    <location>
        <begin position="207"/>
        <end position="313"/>
    </location>
</feature>
<dbReference type="SUPFAM" id="SSF53328">
    <property type="entry name" value="Formyltransferase"/>
    <property type="match status" value="1"/>
</dbReference>
<dbReference type="InterPro" id="IPR005794">
    <property type="entry name" value="Fmt"/>
</dbReference>
<dbReference type="InterPro" id="IPR041711">
    <property type="entry name" value="Met-tRNA-FMT_N"/>
</dbReference>
<evidence type="ECO:0000256" key="4">
    <source>
        <dbReference type="ARBA" id="ARBA00022917"/>
    </source>
</evidence>
<dbReference type="InterPro" id="IPR005793">
    <property type="entry name" value="Formyl_trans_C"/>
</dbReference>
<evidence type="ECO:0000313" key="8">
    <source>
        <dbReference type="EMBL" id="MCL8492940.1"/>
    </source>
</evidence>
<keyword evidence="9" id="KW-1185">Reference proteome</keyword>
<proteinExistence type="inferred from homology"/>
<dbReference type="InterPro" id="IPR002376">
    <property type="entry name" value="Formyl_transf_N"/>
</dbReference>
<evidence type="ECO:0000313" key="9">
    <source>
        <dbReference type="Proteomes" id="UP001203579"/>
    </source>
</evidence>
<organism evidence="8 9">
    <name type="scientific">Corynebacterium intestinale</name>
    <dbReference type="NCBI Taxonomy" id="2943492"/>
    <lineage>
        <taxon>Bacteria</taxon>
        <taxon>Bacillati</taxon>
        <taxon>Actinomycetota</taxon>
        <taxon>Actinomycetes</taxon>
        <taxon>Mycobacteriales</taxon>
        <taxon>Corynebacteriaceae</taxon>
        <taxon>Corynebacterium</taxon>
    </lineage>
</organism>
<dbReference type="PANTHER" id="PTHR11138:SF5">
    <property type="entry name" value="METHIONYL-TRNA FORMYLTRANSFERASE, MITOCHONDRIAL"/>
    <property type="match status" value="1"/>
</dbReference>
<dbReference type="InterPro" id="IPR011034">
    <property type="entry name" value="Formyl_transferase-like_C_sf"/>
</dbReference>
<dbReference type="HAMAP" id="MF_00182">
    <property type="entry name" value="Formyl_trans"/>
    <property type="match status" value="1"/>
</dbReference>
<dbReference type="CDD" id="cd08704">
    <property type="entry name" value="Met_tRNA_FMT_C"/>
    <property type="match status" value="1"/>
</dbReference>
<dbReference type="Proteomes" id="UP001203579">
    <property type="component" value="Unassembled WGS sequence"/>
</dbReference>
<evidence type="ECO:0000256" key="5">
    <source>
        <dbReference type="HAMAP-Rule" id="MF_00182"/>
    </source>
</evidence>
<dbReference type="Pfam" id="PF00551">
    <property type="entry name" value="Formyl_trans_N"/>
    <property type="match status" value="1"/>
</dbReference>
<dbReference type="GO" id="GO:0004479">
    <property type="term" value="F:methionyl-tRNA formyltransferase activity"/>
    <property type="evidence" value="ECO:0007669"/>
    <property type="project" value="UniProtKB-EC"/>
</dbReference>
<feature type="domain" description="Formyl transferase N-terminal" evidence="6">
    <location>
        <begin position="1"/>
        <end position="184"/>
    </location>
</feature>
<keyword evidence="4 5" id="KW-0648">Protein biosynthesis</keyword>
<feature type="binding site" evidence="5">
    <location>
        <begin position="114"/>
        <end position="117"/>
    </location>
    <ligand>
        <name>(6S)-5,6,7,8-tetrahydrofolate</name>
        <dbReference type="ChEBI" id="CHEBI:57453"/>
    </ligand>
</feature>
<dbReference type="SUPFAM" id="SSF50486">
    <property type="entry name" value="FMT C-terminal domain-like"/>
    <property type="match status" value="1"/>
</dbReference>
<reference evidence="8 9" key="1">
    <citation type="submission" date="2022-05" db="EMBL/GenBank/DDBJ databases">
        <title>Corynebacterium sp. B5-R-101 sp. nov., isolated from human feces.</title>
        <authorList>
            <person name="Shamsuzzaman M."/>
            <person name="Dahal R.H."/>
        </authorList>
    </citation>
    <scope>NUCLEOTIDE SEQUENCE [LARGE SCALE GENOMIC DNA]</scope>
    <source>
        <strain evidence="8 9">B5-R-101</strain>
    </source>
</reference>
<dbReference type="Gene3D" id="3.40.50.12230">
    <property type="match status" value="1"/>
</dbReference>
<evidence type="ECO:0000256" key="1">
    <source>
        <dbReference type="ARBA" id="ARBA00010699"/>
    </source>
</evidence>
<sequence>MRIVFAGTPEPAVVALEKLIDSPHEVAAVITRPDARRGRGRTVHPSPVKALAEKHGIEVLTPTTLKPGTEDGDALRARLADIAPEAIPVVAYGNLITEDLLSLPTHGWVNLHFSLLPAWRGAAPVQAAIAAGDTRTGATTFRIDQGLDTGDILAMIDEDIQDTDTADDLLTRLAYAGGDLLVRTMDGLEDGSIAPQPQVGEASYAHKISTDDARIDWTAPAEAVDRHIRAHTPGPGAWTMLGQSRLKVGPVNLVPPTELKDLNEHSALSALQPGEVHVAKKEVVVGTGSSPVRLGKIQPPGKKMMNAADWGRGLAHQASQSVEGGEDEVVFS</sequence>
<accession>A0ABT0T777</accession>
<comment type="caution">
    <text evidence="8">The sequence shown here is derived from an EMBL/GenBank/DDBJ whole genome shotgun (WGS) entry which is preliminary data.</text>
</comment>
<keyword evidence="3 5" id="KW-0808">Transferase</keyword>
<dbReference type="Pfam" id="PF02911">
    <property type="entry name" value="Formyl_trans_C"/>
    <property type="match status" value="1"/>
</dbReference>
<dbReference type="EMBL" id="JAMKFF010000001">
    <property type="protein sequence ID" value="MCL8492940.1"/>
    <property type="molecule type" value="Genomic_DNA"/>
</dbReference>
<dbReference type="NCBIfam" id="TIGR00460">
    <property type="entry name" value="fmt"/>
    <property type="match status" value="1"/>
</dbReference>
<dbReference type="EC" id="2.1.2.9" evidence="2 5"/>
<dbReference type="InterPro" id="IPR044135">
    <property type="entry name" value="Met-tRNA-FMT_C"/>
</dbReference>
<dbReference type="RefSeq" id="WP_250223847.1">
    <property type="nucleotide sequence ID" value="NZ_JAMFTR010000001.1"/>
</dbReference>
<name>A0ABT0T777_9CORY</name>
<comment type="function">
    <text evidence="5">Attaches a formyl group to the free amino group of methionyl-tRNA(fMet). The formyl group appears to play a dual role in the initiator identity of N-formylmethionyl-tRNA by promoting its recognition by IF2 and preventing the misappropriation of this tRNA by the elongation apparatus.</text>
</comment>
<evidence type="ECO:0000256" key="2">
    <source>
        <dbReference type="ARBA" id="ARBA00012261"/>
    </source>
</evidence>
<evidence type="ECO:0000259" key="7">
    <source>
        <dbReference type="Pfam" id="PF02911"/>
    </source>
</evidence>
<protein>
    <recommendedName>
        <fullName evidence="2 5">Methionyl-tRNA formyltransferase</fullName>
        <ecNumber evidence="2 5">2.1.2.9</ecNumber>
    </recommendedName>
</protein>
<evidence type="ECO:0000259" key="6">
    <source>
        <dbReference type="Pfam" id="PF00551"/>
    </source>
</evidence>
<comment type="catalytic activity">
    <reaction evidence="5">
        <text>L-methionyl-tRNA(fMet) + (6R)-10-formyltetrahydrofolate = N-formyl-L-methionyl-tRNA(fMet) + (6S)-5,6,7,8-tetrahydrofolate + H(+)</text>
        <dbReference type="Rhea" id="RHEA:24380"/>
        <dbReference type="Rhea" id="RHEA-COMP:9952"/>
        <dbReference type="Rhea" id="RHEA-COMP:9953"/>
        <dbReference type="ChEBI" id="CHEBI:15378"/>
        <dbReference type="ChEBI" id="CHEBI:57453"/>
        <dbReference type="ChEBI" id="CHEBI:78530"/>
        <dbReference type="ChEBI" id="CHEBI:78844"/>
        <dbReference type="ChEBI" id="CHEBI:195366"/>
        <dbReference type="EC" id="2.1.2.9"/>
    </reaction>
</comment>